<gene>
    <name evidence="2" type="ORF">A9404_12105</name>
</gene>
<keyword evidence="3" id="KW-1185">Reference proteome</keyword>
<dbReference type="STRING" id="1860122.A9404_12105"/>
<reference evidence="2 3" key="1">
    <citation type="submission" date="2016-06" db="EMBL/GenBank/DDBJ databases">
        <title>Insight into the functional genes involving in sulfur oxidation in Pearl River water.</title>
        <authorList>
            <person name="Luo J."/>
            <person name="Tan X."/>
            <person name="Lin W."/>
        </authorList>
    </citation>
    <scope>NUCLEOTIDE SEQUENCE [LARGE SCALE GENOMIC DNA]</scope>
    <source>
        <strain evidence="2 3">LS2</strain>
    </source>
</reference>
<keyword evidence="1" id="KW-0732">Signal</keyword>
<feature type="chain" id="PRO_5008250441" evidence="1">
    <location>
        <begin position="29"/>
        <end position="219"/>
    </location>
</feature>
<sequence length="219" mass="24277">MEIFSRPQTMTAAALLWIALFIAPSALALPFDCPHNHCGLLTKQSPPDILVGQVEAVATSKQTLQVFHWARDHHFWHNVPADAQGYPAFVTLLSLSIPVTKDGHTNRHSVTVAMTREEYESGPILPGAVIRYAPHAFYGNNAAYRNARTQHDPLKESYWWTLGCIAQLCAPNDSQCLARYSPGRFDWHSGAQLDLMSGTPTPNGIVIDTLTLLPKPRPR</sequence>
<protein>
    <submittedName>
        <fullName evidence="2">Uncharacterized protein</fullName>
    </submittedName>
</protein>
<evidence type="ECO:0000313" key="2">
    <source>
        <dbReference type="EMBL" id="ANJ68016.1"/>
    </source>
</evidence>
<accession>A0A191ZJD6</accession>
<dbReference type="KEGG" id="haz:A9404_12105"/>
<feature type="signal peptide" evidence="1">
    <location>
        <begin position="1"/>
        <end position="28"/>
    </location>
</feature>
<organism evidence="2 3">
    <name type="scientific">Halothiobacillus diazotrophicus</name>
    <dbReference type="NCBI Taxonomy" id="1860122"/>
    <lineage>
        <taxon>Bacteria</taxon>
        <taxon>Pseudomonadati</taxon>
        <taxon>Pseudomonadota</taxon>
        <taxon>Gammaproteobacteria</taxon>
        <taxon>Chromatiales</taxon>
        <taxon>Halothiobacillaceae</taxon>
        <taxon>Halothiobacillus</taxon>
    </lineage>
</organism>
<dbReference type="EMBL" id="CP016027">
    <property type="protein sequence ID" value="ANJ68016.1"/>
    <property type="molecule type" value="Genomic_DNA"/>
</dbReference>
<dbReference type="Proteomes" id="UP000078596">
    <property type="component" value="Chromosome"/>
</dbReference>
<proteinExistence type="predicted"/>
<evidence type="ECO:0000313" key="3">
    <source>
        <dbReference type="Proteomes" id="UP000078596"/>
    </source>
</evidence>
<dbReference type="AlphaFoldDB" id="A0A191ZJD6"/>
<name>A0A191ZJD6_9GAMM</name>
<evidence type="ECO:0000256" key="1">
    <source>
        <dbReference type="SAM" id="SignalP"/>
    </source>
</evidence>